<evidence type="ECO:0000313" key="2">
    <source>
        <dbReference type="Proteomes" id="UP000193006"/>
    </source>
</evidence>
<evidence type="ECO:0008006" key="3">
    <source>
        <dbReference type="Google" id="ProtNLM"/>
    </source>
</evidence>
<dbReference type="AlphaFoldDB" id="A0A1X9MCH9"/>
<dbReference type="STRING" id="199441.BkAM31D_11185"/>
<name>A0A1X9MCH9_9BACI</name>
<reference evidence="1 2" key="1">
    <citation type="submission" date="2017-04" db="EMBL/GenBank/DDBJ databases">
        <title>Bacillus krulwichiae AM31D Genome sequencing and assembly.</title>
        <authorList>
            <person name="Krulwich T.A."/>
            <person name="Anastor L."/>
            <person name="Ehrlich R."/>
            <person name="Ehrlich G.D."/>
            <person name="Janto B."/>
        </authorList>
    </citation>
    <scope>NUCLEOTIDE SEQUENCE [LARGE SCALE GENOMIC DNA]</scope>
    <source>
        <strain evidence="1 2">AM31D</strain>
    </source>
</reference>
<dbReference type="RefSeq" id="WP_066151455.1">
    <property type="nucleotide sequence ID" value="NZ_CP020814.1"/>
</dbReference>
<dbReference type="InterPro" id="IPR052159">
    <property type="entry name" value="Competence_DNA_uptake"/>
</dbReference>
<organism evidence="1 2">
    <name type="scientific">Halalkalibacter krulwichiae</name>
    <dbReference type="NCBI Taxonomy" id="199441"/>
    <lineage>
        <taxon>Bacteria</taxon>
        <taxon>Bacillati</taxon>
        <taxon>Bacillota</taxon>
        <taxon>Bacilli</taxon>
        <taxon>Bacillales</taxon>
        <taxon>Bacillaceae</taxon>
        <taxon>Halalkalibacter</taxon>
    </lineage>
</organism>
<evidence type="ECO:0000313" key="1">
    <source>
        <dbReference type="EMBL" id="ARK30344.1"/>
    </source>
</evidence>
<proteinExistence type="predicted"/>
<dbReference type="PANTHER" id="PTHR30619">
    <property type="entry name" value="DNA INTERNALIZATION/COMPETENCE PROTEIN COMEC/REC2"/>
    <property type="match status" value="1"/>
</dbReference>
<dbReference type="SUPFAM" id="SSF56281">
    <property type="entry name" value="Metallo-hydrolase/oxidoreductase"/>
    <property type="match status" value="1"/>
</dbReference>
<accession>A0A1X9MCH9</accession>
<dbReference type="EMBL" id="CP020814">
    <property type="protein sequence ID" value="ARK30344.1"/>
    <property type="molecule type" value="Genomic_DNA"/>
</dbReference>
<dbReference type="PANTHER" id="PTHR30619:SF1">
    <property type="entry name" value="RECOMBINATION PROTEIN 2"/>
    <property type="match status" value="1"/>
</dbReference>
<sequence length="281" mass="32325">MHRRLFGIMLALLLLVVGFDIRITTNETDEEVQLDLQLEEQDIGVVFLDITDGEATYVEFPNNESMLIGTGSKASSDELLFRLRKLNVDQIETVILPRFEEEYSGNVQLIINEFQTEEIIVPEEGLEQAINQYQKLGIDIKGFEADQKYDFNEQVSFQTMPSQPSLMPMLSFIMSIHEKHHIFFSSEANEQLERNWIENGLTRVSLLKVAEFGANEGTSQRFLNEIDPEVAILFSKQNSEVSGQLLERLQETWIDTYALKQNGSVIMKINDFDYEIVTVHF</sequence>
<gene>
    <name evidence="1" type="ORF">BkAM31D_11185</name>
</gene>
<dbReference type="InterPro" id="IPR036866">
    <property type="entry name" value="RibonucZ/Hydroxyglut_hydro"/>
</dbReference>
<dbReference type="Proteomes" id="UP000193006">
    <property type="component" value="Chromosome"/>
</dbReference>
<protein>
    <recommendedName>
        <fullName evidence="3">ComEC family competence protein</fullName>
    </recommendedName>
</protein>
<dbReference type="Gene3D" id="3.60.15.10">
    <property type="entry name" value="Ribonuclease Z/Hydroxyacylglutathione hydrolase-like"/>
    <property type="match status" value="1"/>
</dbReference>
<keyword evidence="2" id="KW-1185">Reference proteome</keyword>
<dbReference type="KEGG" id="bkw:BkAM31D_11185"/>